<dbReference type="Proteomes" id="UP000019384">
    <property type="component" value="Unassembled WGS sequence"/>
</dbReference>
<name>W6MSJ0_9ASCO</name>
<organism evidence="1 2">
    <name type="scientific">Kuraishia capsulata CBS 1993</name>
    <dbReference type="NCBI Taxonomy" id="1382522"/>
    <lineage>
        <taxon>Eukaryota</taxon>
        <taxon>Fungi</taxon>
        <taxon>Dikarya</taxon>
        <taxon>Ascomycota</taxon>
        <taxon>Saccharomycotina</taxon>
        <taxon>Pichiomycetes</taxon>
        <taxon>Pichiales</taxon>
        <taxon>Pichiaceae</taxon>
        <taxon>Kuraishia</taxon>
    </lineage>
</organism>
<sequence length="139" mass="15473">MMEAQKYVAVPAAADPLMELLTSFTGKPEITSDSLAALYSVTLCFTLEGRILFGWLNEEADENAPVRMTPIPLDDGEKLRDNCIRIISASKSVVDSASRLVENERPHPEEEMDAVQMKINGKEVSLFFGEKYAVCFVLR</sequence>
<keyword evidence="2" id="KW-1185">Reference proteome</keyword>
<dbReference type="GeneID" id="34523142"/>
<dbReference type="RefSeq" id="XP_022461754.1">
    <property type="nucleotide sequence ID" value="XM_022602229.1"/>
</dbReference>
<dbReference type="HOGENOM" id="CLU_1845405_0_0_1"/>
<dbReference type="EMBL" id="HG793131">
    <property type="protein sequence ID" value="CDK29771.1"/>
    <property type="molecule type" value="Genomic_DNA"/>
</dbReference>
<gene>
    <name evidence="1" type="ORF">KUCA_T00005764001</name>
</gene>
<evidence type="ECO:0000313" key="2">
    <source>
        <dbReference type="Proteomes" id="UP000019384"/>
    </source>
</evidence>
<protein>
    <submittedName>
        <fullName evidence="1">Uncharacterized protein</fullName>
    </submittedName>
</protein>
<evidence type="ECO:0000313" key="1">
    <source>
        <dbReference type="EMBL" id="CDK29771.1"/>
    </source>
</evidence>
<accession>W6MSJ0</accession>
<reference evidence="1" key="1">
    <citation type="submission" date="2013-12" db="EMBL/GenBank/DDBJ databases">
        <authorList>
            <person name="Genoscope - CEA"/>
        </authorList>
    </citation>
    <scope>NUCLEOTIDE SEQUENCE</scope>
    <source>
        <strain evidence="1">CBS 1993</strain>
    </source>
</reference>
<proteinExistence type="predicted"/>
<reference evidence="1" key="2">
    <citation type="submission" date="2014-02" db="EMBL/GenBank/DDBJ databases">
        <title>Complete DNA sequence of /Kuraishia capsulata/ illustrates novel genomic features among budding yeasts (/Saccharomycotina/).</title>
        <authorList>
            <person name="Morales L."/>
            <person name="Noel B."/>
            <person name="Porcel B."/>
            <person name="Marcet-Houben M."/>
            <person name="Hullo M-F."/>
            <person name="Sacerdot C."/>
            <person name="Tekaia F."/>
            <person name="Leh-Louis V."/>
            <person name="Despons L."/>
            <person name="Khanna V."/>
            <person name="Aury J-M."/>
            <person name="Barbe V."/>
            <person name="Couloux A."/>
            <person name="Labadie K."/>
            <person name="Pelletier E."/>
            <person name="Souciet J-L."/>
            <person name="Boekhout T."/>
            <person name="Gabaldon T."/>
            <person name="Wincker P."/>
            <person name="Dujon B."/>
        </authorList>
    </citation>
    <scope>NUCLEOTIDE SEQUENCE</scope>
    <source>
        <strain evidence="1">CBS 1993</strain>
    </source>
</reference>
<dbReference type="AlphaFoldDB" id="W6MSJ0"/>